<proteinExistence type="predicted"/>
<dbReference type="AlphaFoldDB" id="A0A4Y8SC19"/>
<evidence type="ECO:0000313" key="2">
    <source>
        <dbReference type="Proteomes" id="UP000297540"/>
    </source>
</evidence>
<name>A0A4Y8SC19_9SPHI</name>
<dbReference type="EMBL" id="SOZE01000018">
    <property type="protein sequence ID" value="TFF35974.1"/>
    <property type="molecule type" value="Genomic_DNA"/>
</dbReference>
<sequence>MLTKYKDFDIEVVDDDNFDPTSVDNYHKYNYVFSVDEGNDRYRYHSKHGVRVSQYGEEIASAVVLGGKGRTLVSENAFIIDNDLILICCSNLVYALHLPLLSLSWQKELDFATCFGIYKFRNDFLVHGELEISRVSADGIIKWQFGARDIFVGRERRKGFEIIGNTIRLVDFEGYEYVLDENGKIISDAGKL</sequence>
<dbReference type="OrthoDB" id="334526at2"/>
<protein>
    <recommendedName>
        <fullName evidence="3">WG repeat-containing protein</fullName>
    </recommendedName>
</protein>
<keyword evidence="2" id="KW-1185">Reference proteome</keyword>
<comment type="caution">
    <text evidence="1">The sequence shown here is derived from an EMBL/GenBank/DDBJ whole genome shotgun (WGS) entry which is preliminary data.</text>
</comment>
<evidence type="ECO:0008006" key="3">
    <source>
        <dbReference type="Google" id="ProtNLM"/>
    </source>
</evidence>
<accession>A0A4Y8SC19</accession>
<gene>
    <name evidence="1" type="ORF">E2R66_17300</name>
</gene>
<dbReference type="Proteomes" id="UP000297540">
    <property type="component" value="Unassembled WGS sequence"/>
</dbReference>
<organism evidence="1 2">
    <name type="scientific">Mucilaginibacter psychrotolerans</name>
    <dbReference type="NCBI Taxonomy" id="1524096"/>
    <lineage>
        <taxon>Bacteria</taxon>
        <taxon>Pseudomonadati</taxon>
        <taxon>Bacteroidota</taxon>
        <taxon>Sphingobacteriia</taxon>
        <taxon>Sphingobacteriales</taxon>
        <taxon>Sphingobacteriaceae</taxon>
        <taxon>Mucilaginibacter</taxon>
    </lineage>
</organism>
<dbReference type="RefSeq" id="WP_133232748.1">
    <property type="nucleotide sequence ID" value="NZ_SOZE01000018.1"/>
</dbReference>
<evidence type="ECO:0000313" key="1">
    <source>
        <dbReference type="EMBL" id="TFF35974.1"/>
    </source>
</evidence>
<reference evidence="1 2" key="1">
    <citation type="journal article" date="2017" name="Int. J. Syst. Evol. Microbiol.">
        <title>Mucilaginibacterpsychrotolerans sp. nov., isolated from peatlands.</title>
        <authorList>
            <person name="Deng Y."/>
            <person name="Shen L."/>
            <person name="Xu B."/>
            <person name="Liu Y."/>
            <person name="Gu Z."/>
            <person name="Liu H."/>
            <person name="Zhou Y."/>
        </authorList>
    </citation>
    <scope>NUCLEOTIDE SEQUENCE [LARGE SCALE GENOMIC DNA]</scope>
    <source>
        <strain evidence="1 2">NH7-4</strain>
    </source>
</reference>